<name>A0AAW5VVJ0_9BURK</name>
<accession>A0AAW5VVJ0</accession>
<organism evidence="3 4">
    <name type="scientific">Alcaligenes phenolicus</name>
    <dbReference type="NCBI Taxonomy" id="232846"/>
    <lineage>
        <taxon>Bacteria</taxon>
        <taxon>Pseudomonadati</taxon>
        <taxon>Pseudomonadota</taxon>
        <taxon>Betaproteobacteria</taxon>
        <taxon>Burkholderiales</taxon>
        <taxon>Alcaligenaceae</taxon>
        <taxon>Alcaligenes</taxon>
    </lineage>
</organism>
<protein>
    <submittedName>
        <fullName evidence="3">Pilus assembly protein</fullName>
    </submittedName>
</protein>
<dbReference type="RefSeq" id="WP_266140637.1">
    <property type="nucleotide sequence ID" value="NZ_JAPKNB010000002.1"/>
</dbReference>
<keyword evidence="1" id="KW-1133">Transmembrane helix</keyword>
<evidence type="ECO:0000313" key="3">
    <source>
        <dbReference type="EMBL" id="MCX5564217.1"/>
    </source>
</evidence>
<keyword evidence="1" id="KW-0812">Transmembrane</keyword>
<dbReference type="AlphaFoldDB" id="A0AAW5VVJ0"/>
<comment type="caution">
    <text evidence="3">The sequence shown here is derived from an EMBL/GenBank/DDBJ whole genome shotgun (WGS) entry which is preliminary data.</text>
</comment>
<dbReference type="Proteomes" id="UP001208074">
    <property type="component" value="Unassembled WGS sequence"/>
</dbReference>
<sequence length="179" mass="19388">MDSKSIKPPREGQLAKRRGVDKKYQYGAYALEFALVFPLLFLFMYGLLTFGLIMTAQQSLNFAAESGARAALLEPGAGPGGPMLSPDRLQARVNRAKEVAADQVQWLSTWVGSEHVRITTDLLSDELRVGIVYDYLQAPLIPRFAPDTLFALVVPEQLKGNAQINLLVAGEVGAAGGTP</sequence>
<feature type="transmembrane region" description="Helical" evidence="1">
    <location>
        <begin position="26"/>
        <end position="53"/>
    </location>
</feature>
<reference evidence="3" key="1">
    <citation type="submission" date="2022-11" db="EMBL/GenBank/DDBJ databases">
        <title>Biodiversity and phylogenetic relationships of bacteria.</title>
        <authorList>
            <person name="Machado R.A.R."/>
            <person name="Bhat A."/>
            <person name="Loulou A."/>
            <person name="Kallel S."/>
        </authorList>
    </citation>
    <scope>NUCLEOTIDE SEQUENCE</scope>
    <source>
        <strain evidence="3">DSM 16503</strain>
    </source>
</reference>
<dbReference type="EMBL" id="JAPKNB010000002">
    <property type="protein sequence ID" value="MCX5564217.1"/>
    <property type="molecule type" value="Genomic_DNA"/>
</dbReference>
<dbReference type="Pfam" id="PF07811">
    <property type="entry name" value="TadE"/>
    <property type="match status" value="1"/>
</dbReference>
<dbReference type="InterPro" id="IPR012495">
    <property type="entry name" value="TadE-like_dom"/>
</dbReference>
<evidence type="ECO:0000259" key="2">
    <source>
        <dbReference type="Pfam" id="PF07811"/>
    </source>
</evidence>
<evidence type="ECO:0000313" key="4">
    <source>
        <dbReference type="Proteomes" id="UP001208074"/>
    </source>
</evidence>
<proteinExistence type="predicted"/>
<feature type="domain" description="TadE-like" evidence="2">
    <location>
        <begin position="27"/>
        <end position="69"/>
    </location>
</feature>
<evidence type="ECO:0000256" key="1">
    <source>
        <dbReference type="SAM" id="Phobius"/>
    </source>
</evidence>
<gene>
    <name evidence="3" type="ORF">OSH02_02485</name>
</gene>
<keyword evidence="1" id="KW-0472">Membrane</keyword>